<organism evidence="2 3">
    <name type="scientific">Elysia marginata</name>
    <dbReference type="NCBI Taxonomy" id="1093978"/>
    <lineage>
        <taxon>Eukaryota</taxon>
        <taxon>Metazoa</taxon>
        <taxon>Spiralia</taxon>
        <taxon>Lophotrochozoa</taxon>
        <taxon>Mollusca</taxon>
        <taxon>Gastropoda</taxon>
        <taxon>Heterobranchia</taxon>
        <taxon>Euthyneura</taxon>
        <taxon>Panpulmonata</taxon>
        <taxon>Sacoglossa</taxon>
        <taxon>Placobranchoidea</taxon>
        <taxon>Plakobranchidae</taxon>
        <taxon>Elysia</taxon>
    </lineage>
</organism>
<dbReference type="Proteomes" id="UP000762676">
    <property type="component" value="Unassembled WGS sequence"/>
</dbReference>
<dbReference type="EMBL" id="BMAT01008245">
    <property type="protein sequence ID" value="GFR81033.1"/>
    <property type="molecule type" value="Genomic_DNA"/>
</dbReference>
<sequence length="85" mass="9056">MLEKRDVRLNGNTPIAPLKIGCKRAWLRCASTGVACMMSTPTPTTKCSPPPAALGDVATNTARPAAPPREYWRSRGSFHTTTTGG</sequence>
<evidence type="ECO:0000313" key="3">
    <source>
        <dbReference type="Proteomes" id="UP000762676"/>
    </source>
</evidence>
<dbReference type="AlphaFoldDB" id="A0AAV4G7U3"/>
<evidence type="ECO:0000256" key="1">
    <source>
        <dbReference type="SAM" id="MobiDB-lite"/>
    </source>
</evidence>
<reference evidence="2 3" key="1">
    <citation type="journal article" date="2021" name="Elife">
        <title>Chloroplast acquisition without the gene transfer in kleptoplastic sea slugs, Plakobranchus ocellatus.</title>
        <authorList>
            <person name="Maeda T."/>
            <person name="Takahashi S."/>
            <person name="Yoshida T."/>
            <person name="Shimamura S."/>
            <person name="Takaki Y."/>
            <person name="Nagai Y."/>
            <person name="Toyoda A."/>
            <person name="Suzuki Y."/>
            <person name="Arimoto A."/>
            <person name="Ishii H."/>
            <person name="Satoh N."/>
            <person name="Nishiyama T."/>
            <person name="Hasebe M."/>
            <person name="Maruyama T."/>
            <person name="Minagawa J."/>
            <person name="Obokata J."/>
            <person name="Shigenobu S."/>
        </authorList>
    </citation>
    <scope>NUCLEOTIDE SEQUENCE [LARGE SCALE GENOMIC DNA]</scope>
</reference>
<feature type="region of interest" description="Disordered" evidence="1">
    <location>
        <begin position="61"/>
        <end position="85"/>
    </location>
</feature>
<proteinExistence type="predicted"/>
<name>A0AAV4G7U3_9GAST</name>
<gene>
    <name evidence="2" type="ORF">ElyMa_004060100</name>
</gene>
<accession>A0AAV4G7U3</accession>
<comment type="caution">
    <text evidence="2">The sequence shown here is derived from an EMBL/GenBank/DDBJ whole genome shotgun (WGS) entry which is preliminary data.</text>
</comment>
<keyword evidence="3" id="KW-1185">Reference proteome</keyword>
<evidence type="ECO:0000313" key="2">
    <source>
        <dbReference type="EMBL" id="GFR81033.1"/>
    </source>
</evidence>
<protein>
    <submittedName>
        <fullName evidence="2">Uncharacterized protein</fullName>
    </submittedName>
</protein>